<dbReference type="Pfam" id="PF00226">
    <property type="entry name" value="DnaJ"/>
    <property type="match status" value="1"/>
</dbReference>
<dbReference type="OrthoDB" id="10250354at2759"/>
<protein>
    <submittedName>
        <fullName evidence="3">19222_t:CDS:1</fullName>
    </submittedName>
</protein>
<organism evidence="3 4">
    <name type="scientific">Racocetra fulgida</name>
    <dbReference type="NCBI Taxonomy" id="60492"/>
    <lineage>
        <taxon>Eukaryota</taxon>
        <taxon>Fungi</taxon>
        <taxon>Fungi incertae sedis</taxon>
        <taxon>Mucoromycota</taxon>
        <taxon>Glomeromycotina</taxon>
        <taxon>Glomeromycetes</taxon>
        <taxon>Diversisporales</taxon>
        <taxon>Gigasporaceae</taxon>
        <taxon>Racocetra</taxon>
    </lineage>
</organism>
<evidence type="ECO:0000313" key="4">
    <source>
        <dbReference type="Proteomes" id="UP000789396"/>
    </source>
</evidence>
<dbReference type="Gene3D" id="1.10.287.110">
    <property type="entry name" value="DnaJ domain"/>
    <property type="match status" value="1"/>
</dbReference>
<dbReference type="SUPFAM" id="SSF46565">
    <property type="entry name" value="Chaperone J-domain"/>
    <property type="match status" value="1"/>
</dbReference>
<reference evidence="3" key="1">
    <citation type="submission" date="2021-06" db="EMBL/GenBank/DDBJ databases">
        <authorList>
            <person name="Kallberg Y."/>
            <person name="Tangrot J."/>
            <person name="Rosling A."/>
        </authorList>
    </citation>
    <scope>NUCLEOTIDE SEQUENCE</scope>
    <source>
        <strain evidence="3">IN212</strain>
    </source>
</reference>
<feature type="domain" description="J" evidence="2">
    <location>
        <begin position="9"/>
        <end position="100"/>
    </location>
</feature>
<name>A0A9N8VHC9_9GLOM</name>
<dbReference type="Proteomes" id="UP000789396">
    <property type="component" value="Unassembled WGS sequence"/>
</dbReference>
<sequence length="182" mass="21370">MKIAEKIKQAYRTLGLAERTELPQGASEQEEVKRAYRKLSLKYHPDRQHGKSSAEKKEAEAKMKEINHANDILTGITELKEKVKKGIWEALARAEFTQTEFENMMRETQQRKPELRETAELYIDFPSKIDGLNNADEILNYYEKFLKMVTACYQDKLNSNLEDLKNNQPKSVFEEYMEENEE</sequence>
<accession>A0A9N8VHC9</accession>
<gene>
    <name evidence="3" type="ORF">RFULGI_LOCUS87</name>
</gene>
<evidence type="ECO:0000256" key="1">
    <source>
        <dbReference type="SAM" id="MobiDB-lite"/>
    </source>
</evidence>
<feature type="region of interest" description="Disordered" evidence="1">
    <location>
        <begin position="37"/>
        <end position="58"/>
    </location>
</feature>
<keyword evidence="4" id="KW-1185">Reference proteome</keyword>
<evidence type="ECO:0000313" key="3">
    <source>
        <dbReference type="EMBL" id="CAG8448376.1"/>
    </source>
</evidence>
<dbReference type="EMBL" id="CAJVPZ010000004">
    <property type="protein sequence ID" value="CAG8448376.1"/>
    <property type="molecule type" value="Genomic_DNA"/>
</dbReference>
<feature type="compositionally biased region" description="Basic and acidic residues" evidence="1">
    <location>
        <begin position="43"/>
        <end position="58"/>
    </location>
</feature>
<dbReference type="CDD" id="cd06257">
    <property type="entry name" value="DnaJ"/>
    <property type="match status" value="1"/>
</dbReference>
<dbReference type="InterPro" id="IPR036869">
    <property type="entry name" value="J_dom_sf"/>
</dbReference>
<dbReference type="InterPro" id="IPR001623">
    <property type="entry name" value="DnaJ_domain"/>
</dbReference>
<dbReference type="PANTHER" id="PTHR24074">
    <property type="entry name" value="CO-CHAPERONE PROTEIN DJLA"/>
    <property type="match status" value="1"/>
</dbReference>
<dbReference type="PRINTS" id="PR00625">
    <property type="entry name" value="JDOMAIN"/>
</dbReference>
<comment type="caution">
    <text evidence="3">The sequence shown here is derived from an EMBL/GenBank/DDBJ whole genome shotgun (WGS) entry which is preliminary data.</text>
</comment>
<dbReference type="PROSITE" id="PS50076">
    <property type="entry name" value="DNAJ_2"/>
    <property type="match status" value="1"/>
</dbReference>
<evidence type="ECO:0000259" key="2">
    <source>
        <dbReference type="PROSITE" id="PS50076"/>
    </source>
</evidence>
<dbReference type="SMART" id="SM00271">
    <property type="entry name" value="DnaJ"/>
    <property type="match status" value="1"/>
</dbReference>
<dbReference type="AlphaFoldDB" id="A0A9N8VHC9"/>
<dbReference type="InterPro" id="IPR050817">
    <property type="entry name" value="DjlA_DnaK_co-chaperone"/>
</dbReference>
<proteinExistence type="predicted"/>